<reference evidence="4 5" key="1">
    <citation type="submission" date="2019-11" db="EMBL/GenBank/DDBJ databases">
        <title>Novel species isolated from a subtropical stream in China.</title>
        <authorList>
            <person name="Lu H."/>
        </authorList>
    </citation>
    <scope>NUCLEOTIDE SEQUENCE [LARGE SCALE GENOMIC DNA]</scope>
    <source>
        <strain evidence="4 5">FT25W</strain>
    </source>
</reference>
<feature type="domain" description="DUF4214" evidence="3">
    <location>
        <begin position="232"/>
        <end position="296"/>
    </location>
</feature>
<dbReference type="GO" id="GO:0005576">
    <property type="term" value="C:extracellular region"/>
    <property type="evidence" value="ECO:0007669"/>
    <property type="project" value="UniProtKB-SubCell"/>
</dbReference>
<proteinExistence type="predicted"/>
<dbReference type="InterPro" id="IPR025282">
    <property type="entry name" value="DUF4214"/>
</dbReference>
<dbReference type="PROSITE" id="PS00330">
    <property type="entry name" value="HEMOLYSIN_CALCIUM"/>
    <property type="match status" value="3"/>
</dbReference>
<dbReference type="Proteomes" id="UP000481037">
    <property type="component" value="Unassembled WGS sequence"/>
</dbReference>
<dbReference type="PANTHER" id="PTHR38340:SF1">
    <property type="entry name" value="S-LAYER PROTEIN"/>
    <property type="match status" value="1"/>
</dbReference>
<gene>
    <name evidence="4" type="ORF">GJ697_10440</name>
</gene>
<dbReference type="EMBL" id="WKJM01000007">
    <property type="protein sequence ID" value="MRX08252.1"/>
    <property type="molecule type" value="Genomic_DNA"/>
</dbReference>
<dbReference type="AlphaFoldDB" id="A0A6L5QG34"/>
<dbReference type="Pfam" id="PF13946">
    <property type="entry name" value="DUF4214"/>
    <property type="match status" value="1"/>
</dbReference>
<dbReference type="RefSeq" id="WP_154364699.1">
    <property type="nucleotide sequence ID" value="NZ_WKJM01000007.1"/>
</dbReference>
<dbReference type="InterPro" id="IPR001343">
    <property type="entry name" value="Hemolysn_Ca-bd"/>
</dbReference>
<accession>A0A6L5QG34</accession>
<protein>
    <submittedName>
        <fullName evidence="4">DUF4214 domain-containing protein</fullName>
    </submittedName>
</protein>
<evidence type="ECO:0000259" key="3">
    <source>
        <dbReference type="Pfam" id="PF13946"/>
    </source>
</evidence>
<comment type="caution">
    <text evidence="4">The sequence shown here is derived from an EMBL/GenBank/DDBJ whole genome shotgun (WGS) entry which is preliminary data.</text>
</comment>
<name>A0A6L5QG34_9BURK</name>
<dbReference type="Pfam" id="PF00353">
    <property type="entry name" value="HemolysinCabind"/>
    <property type="match status" value="1"/>
</dbReference>
<dbReference type="PANTHER" id="PTHR38340">
    <property type="entry name" value="S-LAYER PROTEIN"/>
    <property type="match status" value="1"/>
</dbReference>
<organism evidence="4 5">
    <name type="scientific">Duganella alba</name>
    <dbReference type="NCBI Taxonomy" id="2666081"/>
    <lineage>
        <taxon>Bacteria</taxon>
        <taxon>Pseudomonadati</taxon>
        <taxon>Pseudomonadota</taxon>
        <taxon>Betaproteobacteria</taxon>
        <taxon>Burkholderiales</taxon>
        <taxon>Oxalobacteraceae</taxon>
        <taxon>Telluria group</taxon>
        <taxon>Duganella</taxon>
    </lineage>
</organism>
<evidence type="ECO:0000313" key="5">
    <source>
        <dbReference type="Proteomes" id="UP000481037"/>
    </source>
</evidence>
<dbReference type="SUPFAM" id="SSF51120">
    <property type="entry name" value="beta-Roll"/>
    <property type="match status" value="1"/>
</dbReference>
<dbReference type="GO" id="GO:0005509">
    <property type="term" value="F:calcium ion binding"/>
    <property type="evidence" value="ECO:0007669"/>
    <property type="project" value="InterPro"/>
</dbReference>
<dbReference type="PRINTS" id="PR00313">
    <property type="entry name" value="CABNDNGRPT"/>
</dbReference>
<dbReference type="Gene3D" id="2.150.10.10">
    <property type="entry name" value="Serralysin-like metalloprotease, C-terminal"/>
    <property type="match status" value="1"/>
</dbReference>
<evidence type="ECO:0000256" key="1">
    <source>
        <dbReference type="ARBA" id="ARBA00004613"/>
    </source>
</evidence>
<keyword evidence="5" id="KW-1185">Reference proteome</keyword>
<dbReference type="InterPro" id="IPR050557">
    <property type="entry name" value="RTX_toxin/Mannuronan_C5-epim"/>
</dbReference>
<sequence length="313" mass="31906">MATIFGTAGNDTWRVVAANAFTLDGLGGIDTLDLGTSLRSNYTITKAADGAIHLDTVSGASAALHATLYNVEKLVFNDRADTLDLTAYFGVTLEGGAGNDALGGGAGNDTLRGGAGNDRLDGGAGDDLLDGGAGIDTAVFHGSRADFSVLRTAGGYTVTALAGGGSATLVAVERLAFNDVSVGLDFSGLGGQAYRIYQAAFNRTPDLGGLGFWLYQMEQGASLHDVAVGFSASAEFQAIYGAAPGNGELVERFYQNVLHRPGEAAGVNYWKGILDAHGDTVANVLLQFSESAENVAALAGVADAGFAYTPFGA</sequence>
<dbReference type="InterPro" id="IPR018511">
    <property type="entry name" value="Hemolysin-typ_Ca-bd_CS"/>
</dbReference>
<evidence type="ECO:0000256" key="2">
    <source>
        <dbReference type="ARBA" id="ARBA00022525"/>
    </source>
</evidence>
<evidence type="ECO:0000313" key="4">
    <source>
        <dbReference type="EMBL" id="MRX08252.1"/>
    </source>
</evidence>
<keyword evidence="2" id="KW-0964">Secreted</keyword>
<dbReference type="InterPro" id="IPR011049">
    <property type="entry name" value="Serralysin-like_metalloprot_C"/>
</dbReference>
<comment type="subcellular location">
    <subcellularLocation>
        <location evidence="1">Secreted</location>
    </subcellularLocation>
</comment>